<gene>
    <name evidence="1" type="ordered locus">HS_1736</name>
</gene>
<accession>Q0I5T3</accession>
<dbReference type="KEGG" id="hso:HS_1736"/>
<dbReference type="HOGENOM" id="CLU_1774804_0_0_6"/>
<name>Q0I5T3_HISS1</name>
<evidence type="ECO:0000313" key="1">
    <source>
        <dbReference type="EMBL" id="ABI26004.1"/>
    </source>
</evidence>
<dbReference type="eggNOG" id="ENOG5031KE2">
    <property type="taxonomic scope" value="Bacteria"/>
</dbReference>
<dbReference type="EMBL" id="CP000436">
    <property type="protein sequence ID" value="ABI26004.1"/>
    <property type="molecule type" value="Genomic_DNA"/>
</dbReference>
<reference evidence="1" key="1">
    <citation type="submission" date="2006-08" db="EMBL/GenBank/DDBJ databases">
        <title>Complete genome sequence of Haemophilus somnus 129PT.</title>
        <authorList>
            <person name="Copeland A."/>
            <person name="Lucas S."/>
            <person name="Lapidus A."/>
            <person name="Barry K."/>
            <person name="Glavina del Rio T."/>
            <person name="Hammon N."/>
            <person name="Dalin E."/>
            <person name="Tice H."/>
            <person name="Pitluck S."/>
            <person name="Brettin T.S."/>
            <person name="Bruce D."/>
            <person name="Challacombe J.F."/>
            <person name="Chertkov O."/>
            <person name="Detter J.C."/>
            <person name="Gilna P."/>
            <person name="Han S."/>
            <person name="Misra M."/>
            <person name="Tapia R."/>
            <person name="Thayer N.N."/>
            <person name="Xie G."/>
            <person name="Inzana T.J."/>
            <person name="Duncan A.J."/>
            <person name="Siddaramppa S."/>
            <person name="Richardson P."/>
        </authorList>
    </citation>
    <scope>NUCLEOTIDE SEQUENCE</scope>
    <source>
        <strain evidence="1">129PT</strain>
    </source>
</reference>
<proteinExistence type="predicted"/>
<dbReference type="AlphaFoldDB" id="Q0I5T3"/>
<sequence>MQNLHLTVSVKSTLTFFHFIFISTFKRIKNCEQKSLLIKYPLNYHLITEHIMDFPRTRHQVLHELQIELENWVLQAEIEDIKHYLISIHGGVYPDDWEDIVLFHFIKNRNNCHYIQSCSFCQEIVSAILTISETSRPELKTLFQGK</sequence>
<organism evidence="1">
    <name type="scientific">Histophilus somni (strain 129Pt)</name>
    <name type="common">Haemophilus somnus</name>
    <dbReference type="NCBI Taxonomy" id="205914"/>
    <lineage>
        <taxon>Bacteria</taxon>
        <taxon>Pseudomonadati</taxon>
        <taxon>Pseudomonadota</taxon>
        <taxon>Gammaproteobacteria</taxon>
        <taxon>Pasteurellales</taxon>
        <taxon>Pasteurellaceae</taxon>
        <taxon>Histophilus</taxon>
    </lineage>
</organism>
<protein>
    <submittedName>
        <fullName evidence="1">Hemophilus-specific protein, uncharacterized</fullName>
    </submittedName>
</protein>